<evidence type="ECO:0000256" key="7">
    <source>
        <dbReference type="SAM" id="MobiDB-lite"/>
    </source>
</evidence>
<feature type="compositionally biased region" description="Polar residues" evidence="7">
    <location>
        <begin position="187"/>
        <end position="200"/>
    </location>
</feature>
<dbReference type="SUPFAM" id="SSF57667">
    <property type="entry name" value="beta-beta-alpha zinc fingers"/>
    <property type="match status" value="2"/>
</dbReference>
<keyword evidence="5" id="KW-0539">Nucleus</keyword>
<dbReference type="PROSITE" id="PS50157">
    <property type="entry name" value="ZINC_FINGER_C2H2_2"/>
    <property type="match status" value="3"/>
</dbReference>
<feature type="compositionally biased region" description="Polar residues" evidence="7">
    <location>
        <begin position="948"/>
        <end position="957"/>
    </location>
</feature>
<evidence type="ECO:0000259" key="8">
    <source>
        <dbReference type="PROSITE" id="PS50157"/>
    </source>
</evidence>
<feature type="region of interest" description="Disordered" evidence="7">
    <location>
        <begin position="741"/>
        <end position="786"/>
    </location>
</feature>
<sequence>MTTLIPTSQPTGVEAYEDMFKEITRKLYGDESGHGLYPHNTQVAQVAQLASGAPAAPEGGERSFTTLVSDRSTAQIDYENNITTVTIQQQQQQQGGQQQQQQQQSGGGFKSEEHLTTAFGLAALMQNGFPPPGAILNPVNFPVGATLKPSTNIAIATTDDRWQQQTQQSQPQDQQQQQSVGGQEQTWTPNGKQSSSYSQKTFKKPKIEPQDGSPTGAGVSTLNIPQTGSDKNKANFGSAAVGAATGKRYSCTSCPYTTDRRDLFTRHENIHKEEKPFHCYACLKQFNRADHVKKHFLRMHRDMEYEITKTRKSVGSKNNYYNNVSVSSAANTVPVSATVTQSLVSQPATIIQQTSNTLNIPTATFPTQITIPTHHTPAIEHNTVSHDITTLNGVVHHVTQQHQQQQQQQQAVPPPQPQPPHQPTQIILSAPPIVTIKQEKGGAITTTTTTAAAVAAATAIVQNTQPRDIVDEIPSVDDKSLVKKLKGEKRFSCCYCPWTGADNWGLKRHLNTHTKPFVCMLCDYKAARSERLATHVFKVHNKKACNKCTYFAEDQDQLNTHLLEAHPHDASKPQPKTTTVVISANNVNSGNNVVGSITQNTSTPVVVTATAPTLIPPTSSSITVGTGNVLRNLGNTFVTNTNIPGSVSGNSSFGTTANTNIYHTITTSATTGNILTNSNASNLIDTINAHLAQQQQQQQQQQTVVTNNVTSGVSGGGGGTIIINPGNGIGGGVTQVISNGQQHHLHQQSQQQQQQQQQTQPSSQHHQSSQSQSQPQQPQQQQTTHHWIAKVNRKRGAELLYSYLEADGSDSEDYARLLNMQAIGRNKASVTQDFHNAGGGNQHLFSNSHGGSINGSRTNKLSLLVAASSSSASCSPTGSPSPPPTMVLPADCYTTASQKHQKLPIANGMAMANLTEEHLSLLQLLATAAVAQQHLQQQQQQLQQQQLKATPTSISTSPPANHPHQQQQQPNHHHYHQNSTNNVTSDNGSKRRRKSSSRNDKENLVQRHPAIVGKVIDLTTSANNGTTAGPAADNGIERNNNNHNGSSNNNNSSINNKNINEAIFDRVYKKPYNMFLTSAFCKPTSIVEKEKATPAAAVPKDENFSLSEFLRNHKEVSISTLAEVRHAKASRGVAIADEDDVIFVKEEKRLGRKQQQPRRTNPELKASPLVIAKPSADRQQIGDIRDKHMIRLISRKLCCRICQNQQRLEHMDNCHYHSKTSLILHHRWRHGSRPTTWERCKMCQANFDRRYKLVLHQRLHHSRRQHMLAAKKSVKSSKSKKALVPPAGSKRKATASSKKQQRKRKPKGRSGGGKSSSGKRRNK</sequence>
<feature type="compositionally biased region" description="Low complexity" evidence="7">
    <location>
        <begin position="163"/>
        <end position="186"/>
    </location>
</feature>
<reference evidence="10" key="1">
    <citation type="journal article" date="2015" name="Proc. Natl. Acad. Sci. U.S.A.">
        <title>Genome sequence of the Asian Tiger mosquito, Aedes albopictus, reveals insights into its biology, genetics, and evolution.</title>
        <authorList>
            <person name="Chen X.G."/>
            <person name="Jiang X."/>
            <person name="Gu J."/>
            <person name="Xu M."/>
            <person name="Wu Y."/>
            <person name="Deng Y."/>
            <person name="Zhang C."/>
            <person name="Bonizzoni M."/>
            <person name="Dermauw W."/>
            <person name="Vontas J."/>
            <person name="Armbruster P."/>
            <person name="Huang X."/>
            <person name="Yang Y."/>
            <person name="Zhang H."/>
            <person name="He W."/>
            <person name="Peng H."/>
            <person name="Liu Y."/>
            <person name="Wu K."/>
            <person name="Chen J."/>
            <person name="Lirakis M."/>
            <person name="Topalis P."/>
            <person name="Van Leeuwen T."/>
            <person name="Hall A.B."/>
            <person name="Jiang X."/>
            <person name="Thorpe C."/>
            <person name="Mueller R.L."/>
            <person name="Sun C."/>
            <person name="Waterhouse R.M."/>
            <person name="Yan G."/>
            <person name="Tu Z.J."/>
            <person name="Fang X."/>
            <person name="James A.A."/>
        </authorList>
    </citation>
    <scope>NUCLEOTIDE SEQUENCE [LARGE SCALE GENOMIC DNA]</scope>
    <source>
        <strain evidence="10">Foshan</strain>
    </source>
</reference>
<feature type="domain" description="C2H2-type" evidence="8">
    <location>
        <begin position="1238"/>
        <end position="1265"/>
    </location>
</feature>
<keyword evidence="1" id="KW-0479">Metal-binding</keyword>
<dbReference type="EnsemblMetazoa" id="AALFPA23_006312.R8188">
    <property type="protein sequence ID" value="AALFPA23_006312.P8188"/>
    <property type="gene ID" value="AALFPA23_006312"/>
</dbReference>
<feature type="compositionally biased region" description="Low complexity" evidence="7">
    <location>
        <begin position="397"/>
        <end position="411"/>
    </location>
</feature>
<feature type="region of interest" description="Disordered" evidence="7">
    <location>
        <begin position="87"/>
        <end position="111"/>
    </location>
</feature>
<evidence type="ECO:0000256" key="1">
    <source>
        <dbReference type="ARBA" id="ARBA00022723"/>
    </source>
</evidence>
<feature type="domain" description="C2H2-type" evidence="8">
    <location>
        <begin position="277"/>
        <end position="305"/>
    </location>
</feature>
<evidence type="ECO:0000313" key="10">
    <source>
        <dbReference type="Proteomes" id="UP000069940"/>
    </source>
</evidence>
<feature type="compositionally biased region" description="Pro residues" evidence="7">
    <location>
        <begin position="412"/>
        <end position="422"/>
    </location>
</feature>
<feature type="region of interest" description="Disordered" evidence="7">
    <location>
        <begin position="942"/>
        <end position="1055"/>
    </location>
</feature>
<evidence type="ECO:0000313" key="9">
    <source>
        <dbReference type="EnsemblMetazoa" id="AALFPA23_006312.P8188"/>
    </source>
</evidence>
<keyword evidence="2" id="KW-0677">Repeat</keyword>
<evidence type="ECO:0000256" key="5">
    <source>
        <dbReference type="ARBA" id="ARBA00023242"/>
    </source>
</evidence>
<dbReference type="Proteomes" id="UP000069940">
    <property type="component" value="Unassembled WGS sequence"/>
</dbReference>
<dbReference type="RefSeq" id="XP_029721022.2">
    <property type="nucleotide sequence ID" value="XM_029865162.2"/>
</dbReference>
<feature type="compositionally biased region" description="Low complexity" evidence="7">
    <location>
        <begin position="88"/>
        <end position="104"/>
    </location>
</feature>
<keyword evidence="10" id="KW-1185">Reference proteome</keyword>
<dbReference type="InterPro" id="IPR013087">
    <property type="entry name" value="Znf_C2H2_type"/>
</dbReference>
<reference evidence="9" key="2">
    <citation type="submission" date="2025-05" db="UniProtKB">
        <authorList>
            <consortium name="EnsemblMetazoa"/>
        </authorList>
    </citation>
    <scope>IDENTIFICATION</scope>
    <source>
        <strain evidence="9">Foshan</strain>
    </source>
</reference>
<accession>A0ABM1Y6U5</accession>
<dbReference type="PANTHER" id="PTHR24393">
    <property type="entry name" value="ZINC FINGER PROTEIN"/>
    <property type="match status" value="1"/>
</dbReference>
<dbReference type="PANTHER" id="PTHR24393:SF34">
    <property type="entry name" value="PR_SET DOMAIN 13"/>
    <property type="match status" value="1"/>
</dbReference>
<dbReference type="InterPro" id="IPR036236">
    <property type="entry name" value="Znf_C2H2_sf"/>
</dbReference>
<dbReference type="PROSITE" id="PS00028">
    <property type="entry name" value="ZINC_FINGER_C2H2_1"/>
    <property type="match status" value="2"/>
</dbReference>
<dbReference type="EnsemblMetazoa" id="AALFPA23_006312.R8187">
    <property type="protein sequence ID" value="AALFPA23_006312.P8187"/>
    <property type="gene ID" value="AALFPA23_006312"/>
</dbReference>
<feature type="compositionally biased region" description="Basic residues" evidence="7">
    <location>
        <begin position="1289"/>
        <end position="1308"/>
    </location>
</feature>
<feature type="compositionally biased region" description="Polar residues" evidence="7">
    <location>
        <begin position="1018"/>
        <end position="1027"/>
    </location>
</feature>
<feature type="compositionally biased region" description="Low complexity" evidence="7">
    <location>
        <begin position="958"/>
        <end position="970"/>
    </location>
</feature>
<feature type="region of interest" description="Disordered" evidence="7">
    <location>
        <begin position="397"/>
        <end position="424"/>
    </location>
</feature>
<keyword evidence="4" id="KW-0862">Zinc</keyword>
<evidence type="ECO:0000256" key="3">
    <source>
        <dbReference type="ARBA" id="ARBA00022771"/>
    </source>
</evidence>
<evidence type="ECO:0000256" key="4">
    <source>
        <dbReference type="ARBA" id="ARBA00022833"/>
    </source>
</evidence>
<feature type="compositionally biased region" description="Low complexity" evidence="7">
    <location>
        <begin position="1039"/>
        <end position="1055"/>
    </location>
</feature>
<proteinExistence type="predicted"/>
<feature type="region of interest" description="Disordered" evidence="7">
    <location>
        <begin position="160"/>
        <end position="234"/>
    </location>
</feature>
<keyword evidence="3 6" id="KW-0863">Zinc-finger</keyword>
<evidence type="ECO:0000256" key="6">
    <source>
        <dbReference type="PROSITE-ProRule" id="PRU00042"/>
    </source>
</evidence>
<feature type="compositionally biased region" description="Polar residues" evidence="7">
    <location>
        <begin position="218"/>
        <end position="229"/>
    </location>
</feature>
<dbReference type="GeneID" id="109424624"/>
<dbReference type="RefSeq" id="XP_062699126.1">
    <property type="nucleotide sequence ID" value="XM_062843142.1"/>
</dbReference>
<dbReference type="RefSeq" id="XP_062699127.1">
    <property type="nucleotide sequence ID" value="XM_062843143.1"/>
</dbReference>
<feature type="region of interest" description="Disordered" evidence="7">
    <location>
        <begin position="1261"/>
        <end position="1323"/>
    </location>
</feature>
<protein>
    <recommendedName>
        <fullName evidence="8">C2H2-type domain-containing protein</fullName>
    </recommendedName>
</protein>
<evidence type="ECO:0000256" key="2">
    <source>
        <dbReference type="ARBA" id="ARBA00022737"/>
    </source>
</evidence>
<organism evidence="9 10">
    <name type="scientific">Aedes albopictus</name>
    <name type="common">Asian tiger mosquito</name>
    <name type="synonym">Stegomyia albopicta</name>
    <dbReference type="NCBI Taxonomy" id="7160"/>
    <lineage>
        <taxon>Eukaryota</taxon>
        <taxon>Metazoa</taxon>
        <taxon>Ecdysozoa</taxon>
        <taxon>Arthropoda</taxon>
        <taxon>Hexapoda</taxon>
        <taxon>Insecta</taxon>
        <taxon>Pterygota</taxon>
        <taxon>Neoptera</taxon>
        <taxon>Endopterygota</taxon>
        <taxon>Diptera</taxon>
        <taxon>Nematocera</taxon>
        <taxon>Culicoidea</taxon>
        <taxon>Culicidae</taxon>
        <taxon>Culicinae</taxon>
        <taxon>Aedini</taxon>
        <taxon>Aedes</taxon>
        <taxon>Stegomyia</taxon>
    </lineage>
</organism>
<feature type="compositionally biased region" description="Low complexity" evidence="7">
    <location>
        <begin position="747"/>
        <end position="786"/>
    </location>
</feature>
<dbReference type="Gene3D" id="3.30.160.60">
    <property type="entry name" value="Classic Zinc Finger"/>
    <property type="match status" value="2"/>
</dbReference>
<dbReference type="SMART" id="SM00355">
    <property type="entry name" value="ZnF_C2H2"/>
    <property type="match status" value="6"/>
</dbReference>
<feature type="domain" description="C2H2-type" evidence="8">
    <location>
        <begin position="249"/>
        <end position="276"/>
    </location>
</feature>
<feature type="compositionally biased region" description="Basic residues" evidence="7">
    <location>
        <begin position="1272"/>
        <end position="1281"/>
    </location>
</feature>
<name>A0ABM1Y6U5_AEDAL</name>
<dbReference type="EnsemblMetazoa" id="AALFPA23_006312.R8186">
    <property type="protein sequence ID" value="AALFPA23_006312.P8186"/>
    <property type="gene ID" value="AALFPA23_006312"/>
</dbReference>